<evidence type="ECO:0000256" key="3">
    <source>
        <dbReference type="ARBA" id="ARBA00023082"/>
    </source>
</evidence>
<dbReference type="RefSeq" id="WP_089678812.1">
    <property type="nucleotide sequence ID" value="NZ_FNFO01000001.1"/>
</dbReference>
<gene>
    <name evidence="7" type="ORF">SAMN05421823_101623</name>
</gene>
<proteinExistence type="inferred from homology"/>
<dbReference type="InterPro" id="IPR013324">
    <property type="entry name" value="RNA_pol_sigma_r3/r4-like"/>
</dbReference>
<dbReference type="InterPro" id="IPR039425">
    <property type="entry name" value="RNA_pol_sigma-70-like"/>
</dbReference>
<organism evidence="7 8">
    <name type="scientific">Catalinimonas alkaloidigena</name>
    <dbReference type="NCBI Taxonomy" id="1075417"/>
    <lineage>
        <taxon>Bacteria</taxon>
        <taxon>Pseudomonadati</taxon>
        <taxon>Bacteroidota</taxon>
        <taxon>Cytophagia</taxon>
        <taxon>Cytophagales</taxon>
        <taxon>Catalimonadaceae</taxon>
        <taxon>Catalinimonas</taxon>
    </lineage>
</organism>
<keyword evidence="4" id="KW-0804">Transcription</keyword>
<dbReference type="InterPro" id="IPR014284">
    <property type="entry name" value="RNA_pol_sigma-70_dom"/>
</dbReference>
<keyword evidence="2" id="KW-0805">Transcription regulation</keyword>
<dbReference type="GO" id="GO:0003677">
    <property type="term" value="F:DNA binding"/>
    <property type="evidence" value="ECO:0007669"/>
    <property type="project" value="InterPro"/>
</dbReference>
<dbReference type="Pfam" id="PF04542">
    <property type="entry name" value="Sigma70_r2"/>
    <property type="match status" value="1"/>
</dbReference>
<dbReference type="InterPro" id="IPR007627">
    <property type="entry name" value="RNA_pol_sigma70_r2"/>
</dbReference>
<reference evidence="7 8" key="1">
    <citation type="submission" date="2016-10" db="EMBL/GenBank/DDBJ databases">
        <authorList>
            <person name="de Groot N.N."/>
        </authorList>
    </citation>
    <scope>NUCLEOTIDE SEQUENCE [LARGE SCALE GENOMIC DNA]</scope>
    <source>
        <strain evidence="7 8">DSM 25186</strain>
    </source>
</reference>
<dbReference type="AlphaFoldDB" id="A0A1G8YBR1"/>
<dbReference type="NCBIfam" id="TIGR02937">
    <property type="entry name" value="sigma70-ECF"/>
    <property type="match status" value="1"/>
</dbReference>
<dbReference type="SUPFAM" id="SSF88659">
    <property type="entry name" value="Sigma3 and sigma4 domains of RNA polymerase sigma factors"/>
    <property type="match status" value="1"/>
</dbReference>
<comment type="similarity">
    <text evidence="1">Belongs to the sigma-70 factor family. ECF subfamily.</text>
</comment>
<dbReference type="Gene3D" id="1.10.1740.10">
    <property type="match status" value="1"/>
</dbReference>
<dbReference type="InterPro" id="IPR013325">
    <property type="entry name" value="RNA_pol_sigma_r2"/>
</dbReference>
<evidence type="ECO:0000256" key="4">
    <source>
        <dbReference type="ARBA" id="ARBA00023163"/>
    </source>
</evidence>
<dbReference type="EMBL" id="FNFO01000001">
    <property type="protein sequence ID" value="SDK00103.1"/>
    <property type="molecule type" value="Genomic_DNA"/>
</dbReference>
<evidence type="ECO:0000259" key="5">
    <source>
        <dbReference type="Pfam" id="PF04542"/>
    </source>
</evidence>
<dbReference type="STRING" id="1075417.SAMN05421823_101623"/>
<dbReference type="GO" id="GO:0016987">
    <property type="term" value="F:sigma factor activity"/>
    <property type="evidence" value="ECO:0007669"/>
    <property type="project" value="UniProtKB-KW"/>
</dbReference>
<dbReference type="PANTHER" id="PTHR43133:SF46">
    <property type="entry name" value="RNA POLYMERASE SIGMA-70 FACTOR ECF SUBFAMILY"/>
    <property type="match status" value="1"/>
</dbReference>
<dbReference type="Gene3D" id="1.10.10.10">
    <property type="entry name" value="Winged helix-like DNA-binding domain superfamily/Winged helix DNA-binding domain"/>
    <property type="match status" value="1"/>
</dbReference>
<evidence type="ECO:0000256" key="2">
    <source>
        <dbReference type="ARBA" id="ARBA00023015"/>
    </source>
</evidence>
<accession>A0A1G8YBR1</accession>
<feature type="domain" description="RNA polymerase sigma-70 region 2" evidence="5">
    <location>
        <begin position="28"/>
        <end position="94"/>
    </location>
</feature>
<name>A0A1G8YBR1_9BACT</name>
<dbReference type="InterPro" id="IPR036388">
    <property type="entry name" value="WH-like_DNA-bd_sf"/>
</dbReference>
<evidence type="ECO:0000313" key="8">
    <source>
        <dbReference type="Proteomes" id="UP000198510"/>
    </source>
</evidence>
<dbReference type="OrthoDB" id="9150024at2"/>
<keyword evidence="8" id="KW-1185">Reference proteome</keyword>
<protein>
    <submittedName>
        <fullName evidence="7">RNA polymerase sigma factor, sigma-70 family</fullName>
    </submittedName>
</protein>
<feature type="domain" description="RNA polymerase sigma factor 70 region 4 type 2" evidence="6">
    <location>
        <begin position="128"/>
        <end position="177"/>
    </location>
</feature>
<dbReference type="GO" id="GO:0006352">
    <property type="term" value="P:DNA-templated transcription initiation"/>
    <property type="evidence" value="ECO:0007669"/>
    <property type="project" value="InterPro"/>
</dbReference>
<evidence type="ECO:0000259" key="6">
    <source>
        <dbReference type="Pfam" id="PF08281"/>
    </source>
</evidence>
<dbReference type="PANTHER" id="PTHR43133">
    <property type="entry name" value="RNA POLYMERASE ECF-TYPE SIGMA FACTO"/>
    <property type="match status" value="1"/>
</dbReference>
<dbReference type="Proteomes" id="UP000198510">
    <property type="component" value="Unassembled WGS sequence"/>
</dbReference>
<dbReference type="CDD" id="cd06171">
    <property type="entry name" value="Sigma70_r4"/>
    <property type="match status" value="1"/>
</dbReference>
<keyword evidence="3" id="KW-0731">Sigma factor</keyword>
<dbReference type="SUPFAM" id="SSF88946">
    <property type="entry name" value="Sigma2 domain of RNA polymerase sigma factors"/>
    <property type="match status" value="1"/>
</dbReference>
<evidence type="ECO:0000313" key="7">
    <source>
        <dbReference type="EMBL" id="SDK00103.1"/>
    </source>
</evidence>
<dbReference type="Pfam" id="PF08281">
    <property type="entry name" value="Sigma70_r4_2"/>
    <property type="match status" value="1"/>
</dbReference>
<dbReference type="InterPro" id="IPR013249">
    <property type="entry name" value="RNA_pol_sigma70_r4_t2"/>
</dbReference>
<evidence type="ECO:0000256" key="1">
    <source>
        <dbReference type="ARBA" id="ARBA00010641"/>
    </source>
</evidence>
<sequence length="202" mass="23473">MNHHPPFPDDATLWQGFQRGDAQAFETLFRRHYAPLIRYGWKLSHNRMLAEEAVQSIFSHLWAQRAHLKSIEAVRAYLYTAVRHAVLKEQLRAGRFHTFAGEDTSHGAIQFSQEDALIHEEAHRQKRDQLLAAVNALTPRQREAVYLKFYENLSHEEIAAVLHINVQSVTNLIFRAMHLLRQSTPLKRLLESLCLIGYWIVS</sequence>